<evidence type="ECO:0000313" key="6">
    <source>
        <dbReference type="Proteomes" id="UP000032352"/>
    </source>
</evidence>
<gene>
    <name evidence="5" type="ORF">SG34_009315</name>
</gene>
<dbReference type="Gene3D" id="3.40.190.10">
    <property type="entry name" value="Periplasmic binding protein-like II"/>
    <property type="match status" value="2"/>
</dbReference>
<reference evidence="5 6" key="1">
    <citation type="journal article" date="2015" name="Genome Announc.">
        <title>Draft Genome Sequences of Marine Isolates of Thalassomonas viridans and Thalassomonas actiniarum.</title>
        <authorList>
            <person name="Olonade I."/>
            <person name="van Zyl L.J."/>
            <person name="Trindade M."/>
        </authorList>
    </citation>
    <scope>NUCLEOTIDE SEQUENCE [LARGE SCALE GENOMIC DNA]</scope>
    <source>
        <strain evidence="5 6">XOM25</strain>
    </source>
</reference>
<evidence type="ECO:0000256" key="2">
    <source>
        <dbReference type="ARBA" id="ARBA00022729"/>
    </source>
</evidence>
<dbReference type="AlphaFoldDB" id="A0AAF0CC20"/>
<evidence type="ECO:0000256" key="3">
    <source>
        <dbReference type="SAM" id="SignalP"/>
    </source>
</evidence>
<dbReference type="SUPFAM" id="SSF53850">
    <property type="entry name" value="Periplasmic binding protein-like II"/>
    <property type="match status" value="1"/>
</dbReference>
<dbReference type="PANTHER" id="PTHR35936:SF25">
    <property type="entry name" value="ABC TRANSPORTER SUBSTRATE-BINDING PROTEIN"/>
    <property type="match status" value="1"/>
</dbReference>
<accession>A0AAF0CC20</accession>
<dbReference type="PANTHER" id="PTHR35936">
    <property type="entry name" value="MEMBRANE-BOUND LYTIC MUREIN TRANSGLYCOSYLASE F"/>
    <property type="match status" value="1"/>
</dbReference>
<reference evidence="5 6" key="2">
    <citation type="journal article" date="2022" name="Mar. Drugs">
        <title>Bioassay-Guided Fractionation Leads to the Detection of Cholic Acid Generated by the Rare Thalassomonas sp.</title>
        <authorList>
            <person name="Pheiffer F."/>
            <person name="Schneider Y.K."/>
            <person name="Hansen E.H."/>
            <person name="Andersen J.H."/>
            <person name="Isaksson J."/>
            <person name="Busche T."/>
            <person name="R C."/>
            <person name="Kalinowski J."/>
            <person name="Zyl L.V."/>
            <person name="Trindade M."/>
        </authorList>
    </citation>
    <scope>NUCLEOTIDE SEQUENCE [LARGE SCALE GENOMIC DNA]</scope>
    <source>
        <strain evidence="5 6">XOM25</strain>
    </source>
</reference>
<dbReference type="EMBL" id="CP059733">
    <property type="protein sequence ID" value="WDE07064.1"/>
    <property type="molecule type" value="Genomic_DNA"/>
</dbReference>
<dbReference type="SMART" id="SM00062">
    <property type="entry name" value="PBPb"/>
    <property type="match status" value="1"/>
</dbReference>
<keyword evidence="2 3" id="KW-0732">Signal</keyword>
<comment type="similarity">
    <text evidence="1">Belongs to the bacterial solute-binding protein 3 family.</text>
</comment>
<dbReference type="InterPro" id="IPR001638">
    <property type="entry name" value="Solute-binding_3/MltF_N"/>
</dbReference>
<protein>
    <submittedName>
        <fullName evidence="5">Transporter substrate-binding domain-containing protein</fullName>
    </submittedName>
</protein>
<name>A0AAF0CC20_9GAMM</name>
<feature type="domain" description="Solute-binding protein family 3/N-terminal" evidence="4">
    <location>
        <begin position="25"/>
        <end position="247"/>
    </location>
</feature>
<feature type="signal peptide" evidence="3">
    <location>
        <begin position="1"/>
        <end position="20"/>
    </location>
</feature>
<evidence type="ECO:0000256" key="1">
    <source>
        <dbReference type="ARBA" id="ARBA00010333"/>
    </source>
</evidence>
<sequence>MLRFFLVLSLMFFISFPSMASYEKSITVVADDWPPYVDTSHPRGGLCIEVVKAAFKAQGYAIEVIYMPWPRAFHGVKYGQYDILPNAWFTQERGKFFNYSLPYMTSQLKFIARKGEHFEFENISSLDNKTVGTISGSSYGVEFDQATNFRKSEVTNMLQNIKMLIAKRIDLVLEEDLTLITKLRQDAPDLLEKIEVIEPSFRKLPLHIAISRNHIRSREITTAFNLGLAKIKTDGTLALIKKSYGVKVR</sequence>
<proteinExistence type="inferred from homology"/>
<dbReference type="Pfam" id="PF00497">
    <property type="entry name" value="SBP_bac_3"/>
    <property type="match status" value="1"/>
</dbReference>
<dbReference type="KEGG" id="tvd:SG34_009315"/>
<dbReference type="Proteomes" id="UP000032352">
    <property type="component" value="Chromosome"/>
</dbReference>
<dbReference type="RefSeq" id="WP_044841420.1">
    <property type="nucleotide sequence ID" value="NZ_CP059733.1"/>
</dbReference>
<feature type="chain" id="PRO_5042273274" evidence="3">
    <location>
        <begin position="21"/>
        <end position="249"/>
    </location>
</feature>
<organism evidence="5 6">
    <name type="scientific">Thalassomonas viridans</name>
    <dbReference type="NCBI Taxonomy" id="137584"/>
    <lineage>
        <taxon>Bacteria</taxon>
        <taxon>Pseudomonadati</taxon>
        <taxon>Pseudomonadota</taxon>
        <taxon>Gammaproteobacteria</taxon>
        <taxon>Alteromonadales</taxon>
        <taxon>Colwelliaceae</taxon>
        <taxon>Thalassomonas</taxon>
    </lineage>
</organism>
<evidence type="ECO:0000313" key="5">
    <source>
        <dbReference type="EMBL" id="WDE07064.1"/>
    </source>
</evidence>
<evidence type="ECO:0000259" key="4">
    <source>
        <dbReference type="SMART" id="SM00062"/>
    </source>
</evidence>
<keyword evidence="6" id="KW-1185">Reference proteome</keyword>